<organism evidence="7 8">
    <name type="scientific">Acropora cervicornis</name>
    <name type="common">Staghorn coral</name>
    <dbReference type="NCBI Taxonomy" id="6130"/>
    <lineage>
        <taxon>Eukaryota</taxon>
        <taxon>Metazoa</taxon>
        <taxon>Cnidaria</taxon>
        <taxon>Anthozoa</taxon>
        <taxon>Hexacorallia</taxon>
        <taxon>Scleractinia</taxon>
        <taxon>Astrocoeniina</taxon>
        <taxon>Acroporidae</taxon>
        <taxon>Acropora</taxon>
    </lineage>
</organism>
<feature type="compositionally biased region" description="Acidic residues" evidence="5">
    <location>
        <begin position="729"/>
        <end position="740"/>
    </location>
</feature>
<dbReference type="PANTHER" id="PTHR14338:SF7">
    <property type="entry name" value="PH DOMAIN-CONTAINING PROTEIN"/>
    <property type="match status" value="1"/>
</dbReference>
<dbReference type="GO" id="GO:0005829">
    <property type="term" value="C:cytosol"/>
    <property type="evidence" value="ECO:0007669"/>
    <property type="project" value="TreeGrafter"/>
</dbReference>
<dbReference type="InterPro" id="IPR001849">
    <property type="entry name" value="PH_domain"/>
</dbReference>
<feature type="region of interest" description="Disordered" evidence="5">
    <location>
        <begin position="477"/>
        <end position="568"/>
    </location>
</feature>
<keyword evidence="3" id="KW-0677">Repeat</keyword>
<feature type="compositionally biased region" description="Polar residues" evidence="5">
    <location>
        <begin position="2093"/>
        <end position="2105"/>
    </location>
</feature>
<name>A0AAD9Q9X7_ACRCE</name>
<feature type="compositionally biased region" description="Low complexity" evidence="5">
    <location>
        <begin position="1615"/>
        <end position="1629"/>
    </location>
</feature>
<evidence type="ECO:0000256" key="1">
    <source>
        <dbReference type="ARBA" id="ARBA00004496"/>
    </source>
</evidence>
<dbReference type="CDD" id="cd00821">
    <property type="entry name" value="PH"/>
    <property type="match status" value="4"/>
</dbReference>
<feature type="domain" description="PH" evidence="6">
    <location>
        <begin position="250"/>
        <end position="340"/>
    </location>
</feature>
<feature type="compositionally biased region" description="Basic and acidic residues" evidence="5">
    <location>
        <begin position="843"/>
        <end position="862"/>
    </location>
</feature>
<feature type="domain" description="PH" evidence="6">
    <location>
        <begin position="916"/>
        <end position="1014"/>
    </location>
</feature>
<feature type="compositionally biased region" description="Basic residues" evidence="5">
    <location>
        <begin position="893"/>
        <end position="902"/>
    </location>
</feature>
<dbReference type="PANTHER" id="PTHR14338">
    <property type="entry name" value="ACTIN FILAMENT-ASSOCIATED PROTEIN 1 FAMILY MEMBER"/>
    <property type="match status" value="1"/>
</dbReference>
<sequence length="2302" mass="257516">MDKHDRFIAINQTLPGLEDFLRVVLGGERLSEEANRQRIELLRRLESVSKPPSLPPRPANLGEIYRSRVQQNNDAILSGSQVQDDGSPYLNDKTLDPVEFASQQRELSRVSNFYKTYAPQTVILGEKGSKNSGSYLPRSGISTHSRDNIRDSIQSSSSVEDDIYERLSIKSLSPSVVASLPYGDTDIKNEDSFIFPSPPKTPQEGTGTGIYIGTRSGSFRASAGKGKLSTGWFKKEAKVLEEVYASNLQEPVMKGYLKDTKVNKRRWCVLQGNRLHIFKTHEDPAIMIIDLLGCEMGVDDKKKISHSFKLTPKEGPGVTLAIEDGQDLSPWMSAIMAAVVRRGSIERPSRPLDSAFSLKQTLTDKAKDVEEEENYYEVPVDFPDGGAPFHSTFILMESDDDEDQGYDVPLPPLPIIDDYSSSESSSDEDESIERKEPCEKTLVKKKIDDAVPADLLAELTAGKSSVASYANQSQDSVCEDVSTNEHSLDFTDSHSEHSGNISNRHSYSEPLASDDTGSSEPKAEKTGSLTRKRTSTVLSAASMDSVCSDNEQIRRPSQSSEASVSYKGLAPKVKRRRKLVPAEAEHQFLQDPDAMHSGILHQKRRLGVWSKRYCKIIESRFLCYRNPADLKPSLDLPILGYEVNLTDIKESKKSYCMKISHPSNETHYFATDSRVSIERWIEVLSLAATGRVDVIPPYAPYYCAEQSGDELKSRSQESFLSSEGRLSDDDSADTLDDLDGPAESNTNLKTSEEQRSLASANSDMVLSGEARQTNPQEVQPPLGNELIDRMQKKRRVTRGNLEGTKTPSTMSPPHSMFISESVDGQAKPEPIDQEPASHAQTTPKHETSEDSSTKRDKRWKETLRRKKLSRAMTYDPRLRSDATTSNLTETSKNKHQSMRRKNSQTITHLLNLFDKEGRFSGYLTEVKANKFGTTHLRRWCVVKNGLLILYNSECEETPQAKLSLVDMWLTDKSNESRNKFAFTLEDKEGKETILQTTTKEDYQKWLGVLELFTELRVERPTLDVAADSSCMLESSVLESSAGEEGDGNFQRGTLRSKSARAASKLKGEISALAPSKVRSSLRMKLSHRVNVRDIFRKAHNSYDLEGAPTEGASSTLPDTDVDTVAVFGGLLTQVKSNASGVDTVKSRWCTIKEKELLVFSDHKAADPLLKIPLDNSVFSNLSQNEGNVHRFQVRHGNEKIVFETCDKFDLNRWLRMLASVTEYRNSSDDERPKCTGRLTSPTFAKKKILHRRTRSEALSSEEATCKPESRTQWYTGTKEGSSSATDRLVSGYMQEVRESHGARTMLRRWCVATSDKFCVYDNQNSNKASYEWQLSEMMVQDQSDIEAGTFGFYVAFGEEKLCFRVIDEDSARRWLSVLVRYCHAVPSDQPLFKTSSSKWRSNGRRASSDNDLKNAELKSPDKETKALEVLSEGRASGRKLTRRATEDSTFFRKFNRPEFKAPWRASSEKLEVKMRERSGRTAANRVWKRFSSGSLFDSEGKYSGHLMEMITSELYSSQVRRWCLQKDDLLQVFENEACDKPIKTIPLFDVKVTDTSDLDACFYRFRIDYGDNQSVFFRALTRSDLEKWTTVISVKTAVLQDRSERQFRRSRTLISQSSTNDLSESSESDVASPDINSSKHLAPNSYPPQSPVSICSQDSVFMRSNSTGEETTSSTRLKQVEPVKESNPSIFEQENEQFTSKECERTAVESRSSEPQEFKTRSRLSSIADLSELYENFMTFASVMSESNSELKDPPYHVYENVSRMFDFGSQELSRSEDKEQGDKVPALNGEEIMTGNELASPSSEINSAFEKISLGDREGKQIMFRYSGIHRESGLDQFNEVIAETTLAESAHGVGVQKDDNQGLSNNAKSDLNELCGKYCETEEANAEVKKDEDSVNTKQSGLGKNLTEISTNAKAAHNKQSSSSVGFESAVDEDQMTAGDIEDQIQSSPRVDFPNTSQPDLAAVNASVEQDSVSETRGSYRKTVSCEKDVGRAFQNVGKAEAFETSFPPVSTCSRKLEVHSEHAVQSAVSKSDHVQVSHAVTHIRPKFRETMNSESLKGNSPFVEDNCRSPESGVLDATFASTSDKEISDCASNRSDNNQFNSHLKHESRSGCTETNEVHVRGSNPWDSSHSDAEEAQSSDTYLNSTLRLSGSLEANLLQKESFNDSGTTSEQSSMCVNKCSSDKEHSTPECTFVGSGEKINDKQNALIDAESEVSTSECDHQLDIQRETFPTIQRFREDTVSNIETITERESRRSRSPHSADQQEIRKSQLDMLKAVTAAFEEILELHGDDSDADNTKL</sequence>
<feature type="compositionally biased region" description="Polar residues" evidence="5">
    <location>
        <begin position="1651"/>
        <end position="1663"/>
    </location>
</feature>
<dbReference type="PROSITE" id="PS50003">
    <property type="entry name" value="PH_DOMAIN"/>
    <property type="match status" value="6"/>
</dbReference>
<feature type="domain" description="PH" evidence="6">
    <location>
        <begin position="593"/>
        <end position="689"/>
    </location>
</feature>
<evidence type="ECO:0000256" key="4">
    <source>
        <dbReference type="ARBA" id="ARBA00023054"/>
    </source>
</evidence>
<proteinExistence type="predicted"/>
<keyword evidence="8" id="KW-1185">Reference proteome</keyword>
<feature type="region of interest" description="Disordered" evidence="5">
    <location>
        <begin position="1395"/>
        <end position="1418"/>
    </location>
</feature>
<feature type="compositionally biased region" description="Low complexity" evidence="5">
    <location>
        <begin position="415"/>
        <end position="424"/>
    </location>
</feature>
<dbReference type="InterPro" id="IPR011993">
    <property type="entry name" value="PH-like_dom_sf"/>
</dbReference>
<keyword evidence="2" id="KW-0963">Cytoplasm</keyword>
<feature type="region of interest" description="Disordered" evidence="5">
    <location>
        <begin position="713"/>
        <end position="902"/>
    </location>
</feature>
<dbReference type="Gene3D" id="2.30.29.30">
    <property type="entry name" value="Pleckstrin-homology domain (PH domain)/Phosphotyrosine-binding domain (PTB)"/>
    <property type="match status" value="6"/>
</dbReference>
<dbReference type="Pfam" id="PF00169">
    <property type="entry name" value="PH"/>
    <property type="match status" value="4"/>
</dbReference>
<evidence type="ECO:0000256" key="3">
    <source>
        <dbReference type="ARBA" id="ARBA00022737"/>
    </source>
</evidence>
<feature type="compositionally biased region" description="Polar residues" evidence="5">
    <location>
        <begin position="803"/>
        <end position="812"/>
    </location>
</feature>
<gene>
    <name evidence="7" type="ORF">P5673_020437</name>
</gene>
<dbReference type="GO" id="GO:0017124">
    <property type="term" value="F:SH3 domain binding"/>
    <property type="evidence" value="ECO:0007669"/>
    <property type="project" value="TreeGrafter"/>
</dbReference>
<feature type="compositionally biased region" description="Low complexity" evidence="5">
    <location>
        <begin position="1664"/>
        <end position="1675"/>
    </location>
</feature>
<feature type="region of interest" description="Disordered" evidence="5">
    <location>
        <begin position="1609"/>
        <end position="1688"/>
    </location>
</feature>
<evidence type="ECO:0000259" key="6">
    <source>
        <dbReference type="PROSITE" id="PS50003"/>
    </source>
</evidence>
<evidence type="ECO:0000313" key="7">
    <source>
        <dbReference type="EMBL" id="KAK2557334.1"/>
    </source>
</evidence>
<feature type="compositionally biased region" description="Basic and acidic residues" evidence="5">
    <location>
        <begin position="486"/>
        <end position="497"/>
    </location>
</feature>
<dbReference type="Proteomes" id="UP001249851">
    <property type="component" value="Unassembled WGS sequence"/>
</dbReference>
<feature type="compositionally biased region" description="Polar residues" evidence="5">
    <location>
        <begin position="881"/>
        <end position="890"/>
    </location>
</feature>
<evidence type="ECO:0000256" key="5">
    <source>
        <dbReference type="SAM" id="MobiDB-lite"/>
    </source>
</evidence>
<evidence type="ECO:0000256" key="2">
    <source>
        <dbReference type="ARBA" id="ARBA00022490"/>
    </source>
</evidence>
<reference evidence="7" key="2">
    <citation type="journal article" date="2023" name="Science">
        <title>Genomic signatures of disease resistance in endangered staghorn corals.</title>
        <authorList>
            <person name="Vollmer S.V."/>
            <person name="Selwyn J.D."/>
            <person name="Despard B.A."/>
            <person name="Roesel C.L."/>
        </authorList>
    </citation>
    <scope>NUCLEOTIDE SEQUENCE</scope>
    <source>
        <strain evidence="7">K2</strain>
    </source>
</reference>
<dbReference type="SUPFAM" id="SSF50729">
    <property type="entry name" value="PH domain-like"/>
    <property type="match status" value="6"/>
</dbReference>
<feature type="region of interest" description="Disordered" evidence="5">
    <location>
        <begin position="2091"/>
        <end position="2144"/>
    </location>
</feature>
<dbReference type="InterPro" id="IPR030113">
    <property type="entry name" value="AFAP"/>
</dbReference>
<feature type="compositionally biased region" description="Polar residues" evidence="5">
    <location>
        <begin position="545"/>
        <end position="563"/>
    </location>
</feature>
<feature type="domain" description="PH" evidence="6">
    <location>
        <begin position="1124"/>
        <end position="1222"/>
    </location>
</feature>
<feature type="region of interest" description="Disordered" evidence="5">
    <location>
        <begin position="126"/>
        <end position="157"/>
    </location>
</feature>
<feature type="compositionally biased region" description="Polar residues" evidence="5">
    <location>
        <begin position="756"/>
        <end position="777"/>
    </location>
</feature>
<dbReference type="SMART" id="SM00233">
    <property type="entry name" value="PH"/>
    <property type="match status" value="6"/>
</dbReference>
<keyword evidence="4" id="KW-0175">Coiled coil</keyword>
<evidence type="ECO:0000313" key="8">
    <source>
        <dbReference type="Proteomes" id="UP001249851"/>
    </source>
</evidence>
<comment type="caution">
    <text evidence="7">The sequence shown here is derived from an EMBL/GenBank/DDBJ whole genome shotgun (WGS) entry which is preliminary data.</text>
</comment>
<protein>
    <submittedName>
        <fullName evidence="7">Actin filament-associated protein 1</fullName>
    </submittedName>
</protein>
<reference evidence="7" key="1">
    <citation type="journal article" date="2023" name="G3 (Bethesda)">
        <title>Whole genome assembly and annotation of the endangered Caribbean coral Acropora cervicornis.</title>
        <authorList>
            <person name="Selwyn J.D."/>
            <person name="Vollmer S.V."/>
        </authorList>
    </citation>
    <scope>NUCLEOTIDE SEQUENCE</scope>
    <source>
        <strain evidence="7">K2</strain>
    </source>
</reference>
<comment type="subcellular location">
    <subcellularLocation>
        <location evidence="1">Cytoplasm</location>
    </subcellularLocation>
</comment>
<feature type="domain" description="PH" evidence="6">
    <location>
        <begin position="1499"/>
        <end position="1597"/>
    </location>
</feature>
<feature type="compositionally biased region" description="Basic and acidic residues" evidence="5">
    <location>
        <begin position="1406"/>
        <end position="1418"/>
    </location>
</feature>
<dbReference type="EMBL" id="JARQWQ010000050">
    <property type="protein sequence ID" value="KAK2557334.1"/>
    <property type="molecule type" value="Genomic_DNA"/>
</dbReference>
<feature type="domain" description="PH" evidence="6">
    <location>
        <begin position="1286"/>
        <end position="1383"/>
    </location>
</feature>
<feature type="region of interest" description="Disordered" evidence="5">
    <location>
        <begin position="401"/>
        <end position="437"/>
    </location>
</feature>
<accession>A0AAD9Q9X7</accession>